<comment type="caution">
    <text evidence="1">The sequence shown here is derived from an EMBL/GenBank/DDBJ whole genome shotgun (WGS) entry which is preliminary data.</text>
</comment>
<evidence type="ECO:0000313" key="2">
    <source>
        <dbReference type="Proteomes" id="UP001054837"/>
    </source>
</evidence>
<protein>
    <submittedName>
        <fullName evidence="1">Uncharacterized protein</fullName>
    </submittedName>
</protein>
<reference evidence="1 2" key="1">
    <citation type="submission" date="2021-06" db="EMBL/GenBank/DDBJ databases">
        <title>Caerostris darwini draft genome.</title>
        <authorList>
            <person name="Kono N."/>
            <person name="Arakawa K."/>
        </authorList>
    </citation>
    <scope>NUCLEOTIDE SEQUENCE [LARGE SCALE GENOMIC DNA]</scope>
</reference>
<gene>
    <name evidence="1" type="ORF">CDAR_121861</name>
</gene>
<accession>A0AAV4R2B7</accession>
<organism evidence="1 2">
    <name type="scientific">Caerostris darwini</name>
    <dbReference type="NCBI Taxonomy" id="1538125"/>
    <lineage>
        <taxon>Eukaryota</taxon>
        <taxon>Metazoa</taxon>
        <taxon>Ecdysozoa</taxon>
        <taxon>Arthropoda</taxon>
        <taxon>Chelicerata</taxon>
        <taxon>Arachnida</taxon>
        <taxon>Araneae</taxon>
        <taxon>Araneomorphae</taxon>
        <taxon>Entelegynae</taxon>
        <taxon>Araneoidea</taxon>
        <taxon>Araneidae</taxon>
        <taxon>Caerostris</taxon>
    </lineage>
</organism>
<dbReference type="Proteomes" id="UP001054837">
    <property type="component" value="Unassembled WGS sequence"/>
</dbReference>
<evidence type="ECO:0000313" key="1">
    <source>
        <dbReference type="EMBL" id="GIY15607.1"/>
    </source>
</evidence>
<proteinExistence type="predicted"/>
<keyword evidence="2" id="KW-1185">Reference proteome</keyword>
<dbReference type="EMBL" id="BPLQ01005553">
    <property type="protein sequence ID" value="GIY15607.1"/>
    <property type="molecule type" value="Genomic_DNA"/>
</dbReference>
<sequence length="108" mass="12676">MSKEKNNPEKEIYTGLLLNAQIILDVDRFKRNRNRKIRNRRLSLLEISKSPVPTEEKEKQGMLEGKTGIWLWIHTARLYYFVRACAENCRFRGLKCHLQFGSHSKNGG</sequence>
<name>A0AAV4R2B7_9ARAC</name>
<dbReference type="AlphaFoldDB" id="A0AAV4R2B7"/>